<reference evidence="12" key="1">
    <citation type="submission" date="2017-04" db="EMBL/GenBank/DDBJ databases">
        <title>Function of individual gut microbiota members based on whole genome sequencing of pure cultures obtained from chicken caecum.</title>
        <authorList>
            <person name="Medvecky M."/>
            <person name="Cejkova D."/>
            <person name="Polansky O."/>
            <person name="Karasova D."/>
            <person name="Kubasova T."/>
            <person name="Cizek A."/>
            <person name="Rychlik I."/>
        </authorList>
    </citation>
    <scope>NUCLEOTIDE SEQUENCE [LARGE SCALE GENOMIC DNA]</scope>
    <source>
        <strain evidence="12">An273</strain>
    </source>
</reference>
<gene>
    <name evidence="9" type="primary">coaD</name>
    <name evidence="11" type="ORF">B5F75_02115</name>
</gene>
<keyword evidence="2 9" id="KW-0808">Transferase</keyword>
<sequence>MLTPAVYAGSFDPVTNGHMDIIRRARDVFGAVIVLVMPNACKRPLFTAQERVELLRQALQGEENVRVEATEGLLTDYLKKNGLKVLVRGLRGEGDLEHELVNAFYNKQFYASAETVFLPGRPEYAFLSSSAVREAFSYGADVSALVPPGVAEALQRKKRF</sequence>
<comment type="function">
    <text evidence="9">Reversibly transfers an adenylyl group from ATP to 4'-phosphopantetheine, yielding dephospho-CoA (dPCoA) and pyrophosphate.</text>
</comment>
<dbReference type="AlphaFoldDB" id="A0A1Y4DG19"/>
<dbReference type="PRINTS" id="PR01020">
    <property type="entry name" value="LPSBIOSNTHSS"/>
</dbReference>
<keyword evidence="5 9" id="KW-0067">ATP-binding</keyword>
<dbReference type="GO" id="GO:0015937">
    <property type="term" value="P:coenzyme A biosynthetic process"/>
    <property type="evidence" value="ECO:0007669"/>
    <property type="project" value="UniProtKB-UniRule"/>
</dbReference>
<evidence type="ECO:0000256" key="8">
    <source>
        <dbReference type="ARBA" id="ARBA00029346"/>
    </source>
</evidence>
<dbReference type="NCBIfam" id="TIGR01510">
    <property type="entry name" value="coaD_prev_kdtB"/>
    <property type="match status" value="1"/>
</dbReference>
<evidence type="ECO:0000256" key="3">
    <source>
        <dbReference type="ARBA" id="ARBA00022695"/>
    </source>
</evidence>
<dbReference type="HAMAP" id="MF_00151">
    <property type="entry name" value="PPAT_bact"/>
    <property type="match status" value="1"/>
</dbReference>
<comment type="subunit">
    <text evidence="9">Homohexamer.</text>
</comment>
<feature type="binding site" evidence="9">
    <location>
        <position position="88"/>
    </location>
    <ligand>
        <name>substrate</name>
    </ligand>
</feature>
<feature type="binding site" evidence="9">
    <location>
        <position position="74"/>
    </location>
    <ligand>
        <name>substrate</name>
    </ligand>
</feature>
<evidence type="ECO:0000256" key="1">
    <source>
        <dbReference type="ARBA" id="ARBA00022490"/>
    </source>
</evidence>
<comment type="pathway">
    <text evidence="9">Cofactor biosynthesis; coenzyme A biosynthesis; CoA from (R)-pantothenate: step 4/5.</text>
</comment>
<dbReference type="NCBIfam" id="TIGR00125">
    <property type="entry name" value="cyt_tran_rel"/>
    <property type="match status" value="1"/>
</dbReference>
<dbReference type="GO" id="GO:0005737">
    <property type="term" value="C:cytoplasm"/>
    <property type="evidence" value="ECO:0007669"/>
    <property type="project" value="UniProtKB-SubCell"/>
</dbReference>
<evidence type="ECO:0000256" key="7">
    <source>
        <dbReference type="ARBA" id="ARBA00022993"/>
    </source>
</evidence>
<dbReference type="GO" id="GO:0005524">
    <property type="term" value="F:ATP binding"/>
    <property type="evidence" value="ECO:0007669"/>
    <property type="project" value="UniProtKB-KW"/>
</dbReference>
<evidence type="ECO:0000256" key="4">
    <source>
        <dbReference type="ARBA" id="ARBA00022741"/>
    </source>
</evidence>
<dbReference type="PANTHER" id="PTHR21342">
    <property type="entry name" value="PHOSPHOPANTETHEINE ADENYLYLTRANSFERASE"/>
    <property type="match status" value="1"/>
</dbReference>
<dbReference type="InterPro" id="IPR014729">
    <property type="entry name" value="Rossmann-like_a/b/a_fold"/>
</dbReference>
<evidence type="ECO:0000256" key="6">
    <source>
        <dbReference type="ARBA" id="ARBA00022842"/>
    </source>
</evidence>
<dbReference type="PANTHER" id="PTHR21342:SF1">
    <property type="entry name" value="PHOSPHOPANTETHEINE ADENYLYLTRANSFERASE"/>
    <property type="match status" value="1"/>
</dbReference>
<dbReference type="UniPathway" id="UPA00241">
    <property type="reaction ID" value="UER00355"/>
</dbReference>
<dbReference type="InterPro" id="IPR001980">
    <property type="entry name" value="PPAT"/>
</dbReference>
<feature type="binding site" evidence="9">
    <location>
        <begin position="89"/>
        <end position="91"/>
    </location>
    <ligand>
        <name>ATP</name>
        <dbReference type="ChEBI" id="CHEBI:30616"/>
    </ligand>
</feature>
<dbReference type="Proteomes" id="UP000196368">
    <property type="component" value="Unassembled WGS sequence"/>
</dbReference>
<protein>
    <recommendedName>
        <fullName evidence="9">Phosphopantetheine adenylyltransferase</fullName>
        <ecNumber evidence="9">2.7.7.3</ecNumber>
    </recommendedName>
    <alternativeName>
        <fullName evidence="9">Dephospho-CoA pyrophosphorylase</fullName>
    </alternativeName>
    <alternativeName>
        <fullName evidence="9">Pantetheine-phosphate adenylyltransferase</fullName>
        <shortName evidence="9">PPAT</shortName>
    </alternativeName>
</protein>
<comment type="catalytic activity">
    <reaction evidence="8 9">
        <text>(R)-4'-phosphopantetheine + ATP + H(+) = 3'-dephospho-CoA + diphosphate</text>
        <dbReference type="Rhea" id="RHEA:19801"/>
        <dbReference type="ChEBI" id="CHEBI:15378"/>
        <dbReference type="ChEBI" id="CHEBI:30616"/>
        <dbReference type="ChEBI" id="CHEBI:33019"/>
        <dbReference type="ChEBI" id="CHEBI:57328"/>
        <dbReference type="ChEBI" id="CHEBI:61723"/>
        <dbReference type="EC" id="2.7.7.3"/>
    </reaction>
</comment>
<feature type="domain" description="Cytidyltransferase-like" evidence="10">
    <location>
        <begin position="6"/>
        <end position="134"/>
    </location>
</feature>
<evidence type="ECO:0000256" key="9">
    <source>
        <dbReference type="HAMAP-Rule" id="MF_00151"/>
    </source>
</evidence>
<feature type="binding site" evidence="9">
    <location>
        <position position="10"/>
    </location>
    <ligand>
        <name>substrate</name>
    </ligand>
</feature>
<dbReference type="SUPFAM" id="SSF52374">
    <property type="entry name" value="Nucleotidylyl transferase"/>
    <property type="match status" value="1"/>
</dbReference>
<evidence type="ECO:0000313" key="12">
    <source>
        <dbReference type="Proteomes" id="UP000196368"/>
    </source>
</evidence>
<keyword evidence="1 9" id="KW-0963">Cytoplasm</keyword>
<comment type="subcellular location">
    <subcellularLocation>
        <location evidence="9">Cytoplasm</location>
    </subcellularLocation>
</comment>
<feature type="binding site" evidence="9">
    <location>
        <begin position="10"/>
        <end position="11"/>
    </location>
    <ligand>
        <name>ATP</name>
        <dbReference type="ChEBI" id="CHEBI:30616"/>
    </ligand>
</feature>
<keyword evidence="6 9" id="KW-0460">Magnesium</keyword>
<feature type="binding site" evidence="9">
    <location>
        <position position="99"/>
    </location>
    <ligand>
        <name>ATP</name>
        <dbReference type="ChEBI" id="CHEBI:30616"/>
    </ligand>
</feature>
<evidence type="ECO:0000313" key="11">
    <source>
        <dbReference type="EMBL" id="OUO57592.1"/>
    </source>
</evidence>
<comment type="caution">
    <text evidence="11">The sequence shown here is derived from an EMBL/GenBank/DDBJ whole genome shotgun (WGS) entry which is preliminary data.</text>
</comment>
<dbReference type="Pfam" id="PF01467">
    <property type="entry name" value="CTP_transf_like"/>
    <property type="match status" value="1"/>
</dbReference>
<comment type="cofactor">
    <cofactor evidence="9">
        <name>Mg(2+)</name>
        <dbReference type="ChEBI" id="CHEBI:18420"/>
    </cofactor>
</comment>
<name>A0A1Y4DG19_9BACT</name>
<keyword evidence="7 9" id="KW-0173">Coenzyme A biosynthesis</keyword>
<feature type="binding site" evidence="9">
    <location>
        <begin position="124"/>
        <end position="130"/>
    </location>
    <ligand>
        <name>ATP</name>
        <dbReference type="ChEBI" id="CHEBI:30616"/>
    </ligand>
</feature>
<dbReference type="InterPro" id="IPR004821">
    <property type="entry name" value="Cyt_trans-like"/>
</dbReference>
<keyword evidence="12" id="KW-1185">Reference proteome</keyword>
<dbReference type="RefSeq" id="WP_087287203.1">
    <property type="nucleotide sequence ID" value="NZ_NFJD01000001.1"/>
</dbReference>
<keyword evidence="4 9" id="KW-0547">Nucleotide-binding</keyword>
<dbReference type="GO" id="GO:0004595">
    <property type="term" value="F:pantetheine-phosphate adenylyltransferase activity"/>
    <property type="evidence" value="ECO:0007669"/>
    <property type="project" value="UniProtKB-UniRule"/>
</dbReference>
<proteinExistence type="inferred from homology"/>
<keyword evidence="3 9" id="KW-0548">Nucleotidyltransferase</keyword>
<feature type="site" description="Transition state stabilizer" evidence="9">
    <location>
        <position position="18"/>
    </location>
</feature>
<dbReference type="EMBL" id="NFJD01000001">
    <property type="protein sequence ID" value="OUO57592.1"/>
    <property type="molecule type" value="Genomic_DNA"/>
</dbReference>
<accession>A0A1Y4DG19</accession>
<comment type="similarity">
    <text evidence="9">Belongs to the bacterial CoaD family.</text>
</comment>
<feature type="binding site" evidence="9">
    <location>
        <position position="42"/>
    </location>
    <ligand>
        <name>substrate</name>
    </ligand>
</feature>
<dbReference type="CDD" id="cd02163">
    <property type="entry name" value="PPAT"/>
    <property type="match status" value="1"/>
</dbReference>
<organism evidence="11 12">
    <name type="scientific">Candidatus Avelusimicrobium gallicola</name>
    <dbReference type="NCBI Taxonomy" id="2562704"/>
    <lineage>
        <taxon>Bacteria</taxon>
        <taxon>Pseudomonadati</taxon>
        <taxon>Elusimicrobiota</taxon>
        <taxon>Elusimicrobia</taxon>
        <taxon>Elusimicrobiales</taxon>
        <taxon>Elusimicrobiaceae</taxon>
        <taxon>Candidatus Avelusimicrobium</taxon>
    </lineage>
</organism>
<dbReference type="OrthoDB" id="9806661at2"/>
<evidence type="ECO:0000256" key="5">
    <source>
        <dbReference type="ARBA" id="ARBA00022840"/>
    </source>
</evidence>
<dbReference type="EC" id="2.7.7.3" evidence="9"/>
<evidence type="ECO:0000259" key="10">
    <source>
        <dbReference type="Pfam" id="PF01467"/>
    </source>
</evidence>
<dbReference type="Gene3D" id="3.40.50.620">
    <property type="entry name" value="HUPs"/>
    <property type="match status" value="1"/>
</dbReference>
<feature type="binding site" evidence="9">
    <location>
        <position position="18"/>
    </location>
    <ligand>
        <name>ATP</name>
        <dbReference type="ChEBI" id="CHEBI:30616"/>
    </ligand>
</feature>
<evidence type="ECO:0000256" key="2">
    <source>
        <dbReference type="ARBA" id="ARBA00022679"/>
    </source>
</evidence>